<feature type="compositionally biased region" description="Low complexity" evidence="1">
    <location>
        <begin position="49"/>
        <end position="73"/>
    </location>
</feature>
<comment type="caution">
    <text evidence="2">The sequence shown here is derived from an EMBL/GenBank/DDBJ whole genome shotgun (WGS) entry which is preliminary data.</text>
</comment>
<feature type="region of interest" description="Disordered" evidence="1">
    <location>
        <begin position="19"/>
        <end position="81"/>
    </location>
</feature>
<sequence length="412" mass="47129">MEDPTPIWLNDASLHAMEALSQPNMPRGGMETSVVTPPPCDRASVSTGKASTDAESSSDSTSSPSKAAKPMKNASRDRVKAETEELRVQVEALERQKHVLDEKKRSQLHITEKNELWAVIAHMQRDQRVKAEEENRWLKEALDQQLRIGRHMQHAAMQSGAKSNPYTTQSIRDLLVTPWSWTEDTKNVVRAYVVNEIDEYFSQVDSVFWWVTQGDQFERSVVGVARDNTGVEHSYVEARDSRWIPFEFSQVSRALWEVLLIQLRPEHKFFEWDCVGPDHVVLRFKSLTRKRELDGLTVATIMIRKFMENNRLVIVWKCLCTATEDQVSILDRAFGETNGWVSVERARENATESSRISICSKHYPLWKSNPGGTIKLRMEHFPDLVLSPMQEDIATIVEAIEGRLLDDALALR</sequence>
<keyword evidence="3" id="KW-1185">Reference proteome</keyword>
<reference evidence="2" key="1">
    <citation type="submission" date="2019-03" db="EMBL/GenBank/DDBJ databases">
        <title>Long read genome sequence of the mycoparasitic Pythium oligandrum ATCC 38472 isolated from sugarbeet rhizosphere.</title>
        <authorList>
            <person name="Gaulin E."/>
        </authorList>
    </citation>
    <scope>NUCLEOTIDE SEQUENCE</scope>
    <source>
        <strain evidence="2">ATCC 38472_TT</strain>
    </source>
</reference>
<protein>
    <submittedName>
        <fullName evidence="2">Uncharacterized protein</fullName>
    </submittedName>
</protein>
<proteinExistence type="predicted"/>
<evidence type="ECO:0000313" key="2">
    <source>
        <dbReference type="EMBL" id="TMW59911.1"/>
    </source>
</evidence>
<evidence type="ECO:0000256" key="1">
    <source>
        <dbReference type="SAM" id="MobiDB-lite"/>
    </source>
</evidence>
<dbReference type="Proteomes" id="UP000794436">
    <property type="component" value="Unassembled WGS sequence"/>
</dbReference>
<accession>A0A8K1FEX2</accession>
<dbReference type="EMBL" id="SPLM01000109">
    <property type="protein sequence ID" value="TMW59911.1"/>
    <property type="molecule type" value="Genomic_DNA"/>
</dbReference>
<gene>
    <name evidence="2" type="ORF">Poli38472_004980</name>
</gene>
<dbReference type="PANTHER" id="PTHR35796">
    <property type="entry name" value="HYPOTHETICAL CYTOSOLIC PROTEIN"/>
    <property type="match status" value="1"/>
</dbReference>
<dbReference type="AlphaFoldDB" id="A0A8K1FEX2"/>
<evidence type="ECO:0000313" key="3">
    <source>
        <dbReference type="Proteomes" id="UP000794436"/>
    </source>
</evidence>
<dbReference type="PANTHER" id="PTHR35796:SF3">
    <property type="entry name" value="BHLH DOMAIN-CONTAINING PROTEIN"/>
    <property type="match status" value="1"/>
</dbReference>
<dbReference type="OrthoDB" id="156249at2759"/>
<name>A0A8K1FEX2_PYTOL</name>
<organism evidence="2 3">
    <name type="scientific">Pythium oligandrum</name>
    <name type="common">Mycoparasitic fungus</name>
    <dbReference type="NCBI Taxonomy" id="41045"/>
    <lineage>
        <taxon>Eukaryota</taxon>
        <taxon>Sar</taxon>
        <taxon>Stramenopiles</taxon>
        <taxon>Oomycota</taxon>
        <taxon>Peronosporomycetes</taxon>
        <taxon>Pythiales</taxon>
        <taxon>Pythiaceae</taxon>
        <taxon>Pythium</taxon>
    </lineage>
</organism>